<evidence type="ECO:0000313" key="2">
    <source>
        <dbReference type="EMBL" id="GBP23560.1"/>
    </source>
</evidence>
<reference evidence="2 3" key="1">
    <citation type="journal article" date="2019" name="Commun. Biol.">
        <title>The bagworm genome reveals a unique fibroin gene that provides high tensile strength.</title>
        <authorList>
            <person name="Kono N."/>
            <person name="Nakamura H."/>
            <person name="Ohtoshi R."/>
            <person name="Tomita M."/>
            <person name="Numata K."/>
            <person name="Arakawa K."/>
        </authorList>
    </citation>
    <scope>NUCLEOTIDE SEQUENCE [LARGE SCALE GENOMIC DNA]</scope>
</reference>
<gene>
    <name evidence="2" type="ORF">EVAR_12843_1</name>
</gene>
<comment type="caution">
    <text evidence="2">The sequence shown here is derived from an EMBL/GenBank/DDBJ whole genome shotgun (WGS) entry which is preliminary data.</text>
</comment>
<evidence type="ECO:0000256" key="1">
    <source>
        <dbReference type="SAM" id="MobiDB-lite"/>
    </source>
</evidence>
<dbReference type="Proteomes" id="UP000299102">
    <property type="component" value="Unassembled WGS sequence"/>
</dbReference>
<organism evidence="2 3">
    <name type="scientific">Eumeta variegata</name>
    <name type="common">Bagworm moth</name>
    <name type="synonym">Eumeta japonica</name>
    <dbReference type="NCBI Taxonomy" id="151549"/>
    <lineage>
        <taxon>Eukaryota</taxon>
        <taxon>Metazoa</taxon>
        <taxon>Ecdysozoa</taxon>
        <taxon>Arthropoda</taxon>
        <taxon>Hexapoda</taxon>
        <taxon>Insecta</taxon>
        <taxon>Pterygota</taxon>
        <taxon>Neoptera</taxon>
        <taxon>Endopterygota</taxon>
        <taxon>Lepidoptera</taxon>
        <taxon>Glossata</taxon>
        <taxon>Ditrysia</taxon>
        <taxon>Tineoidea</taxon>
        <taxon>Psychidae</taxon>
        <taxon>Oiketicinae</taxon>
        <taxon>Eumeta</taxon>
    </lineage>
</organism>
<keyword evidence="3" id="KW-1185">Reference proteome</keyword>
<protein>
    <submittedName>
        <fullName evidence="2">Uncharacterized protein</fullName>
    </submittedName>
</protein>
<dbReference type="EMBL" id="BGZK01000151">
    <property type="protein sequence ID" value="GBP23560.1"/>
    <property type="molecule type" value="Genomic_DNA"/>
</dbReference>
<accession>A0A4C1UBP4</accession>
<dbReference type="AlphaFoldDB" id="A0A4C1UBP4"/>
<evidence type="ECO:0000313" key="3">
    <source>
        <dbReference type="Proteomes" id="UP000299102"/>
    </source>
</evidence>
<sequence>MRITFAGCGTVASEFRRARRTSPPADGLSEEGVNFLRFNSGEGYLEIFVFTQKSHIEIYFDNEFCEPVSGAGDLKKKIPSLHTGEFKARGQRKREKRNSIDTACSKGNNRVHIPRTQVDIRSHSHAGGGVARSRRRCRDTREDPRRASVSITADNSEFVSAGLAGSGYLRTHQWHEWSKPDTCNSIPLISERTSPTCTHRRKDSLEAKFSHEIKNKMQDSSTEGKILCYKLAKNSALFAIEKGLLLVKSHSSHLATFEQTYRRSDTRRPRMALGKQGASTCRGLNKHAVLIIPTGSGCPHAVFPIFVDISLRNSRFRRKWAVTL</sequence>
<proteinExistence type="predicted"/>
<name>A0A4C1UBP4_EUMVA</name>
<feature type="region of interest" description="Disordered" evidence="1">
    <location>
        <begin position="121"/>
        <end position="148"/>
    </location>
</feature>